<feature type="compositionally biased region" description="Basic and acidic residues" evidence="1">
    <location>
        <begin position="469"/>
        <end position="518"/>
    </location>
</feature>
<dbReference type="PRINTS" id="PR01301">
    <property type="entry name" value="RGSPROTEIN"/>
</dbReference>
<feature type="transmembrane region" description="Helical" evidence="2">
    <location>
        <begin position="65"/>
        <end position="88"/>
    </location>
</feature>
<dbReference type="Proteomes" id="UP001150062">
    <property type="component" value="Unassembled WGS sequence"/>
</dbReference>
<feature type="transmembrane region" description="Helical" evidence="2">
    <location>
        <begin position="185"/>
        <end position="204"/>
    </location>
</feature>
<comment type="caution">
    <text evidence="4">The sequence shown here is derived from an EMBL/GenBank/DDBJ whole genome shotgun (WGS) entry which is preliminary data.</text>
</comment>
<evidence type="ECO:0000256" key="2">
    <source>
        <dbReference type="SAM" id="Phobius"/>
    </source>
</evidence>
<feature type="domain" description="RGS" evidence="3">
    <location>
        <begin position="332"/>
        <end position="452"/>
    </location>
</feature>
<dbReference type="PROSITE" id="PS50132">
    <property type="entry name" value="RGS"/>
    <property type="match status" value="1"/>
</dbReference>
<proteinExistence type="predicted"/>
<sequence>METERIAFFIFAFISVLVELTLYYHFMKRRRIPLLKVRSATLTSIFTFSTTFGFLVFGFIDSEELIYSCYGFLMVTFLHETFTTWLYICQAWRINFIYLMNKQKLKSIKRFIKNVKTESNISTSKEPKTPRFNEEYESSVLNSTAESHFWEGIIDDDGEEEGIDKKFEKVERKFYQKRTQISGKYMFYAILIHFIFMILMHTVIRLEGNTGRKADGICEYGQIYRPLTFVIFLVHILLFSYYLFKIWKIKDNFKIRNQLYMIFLTCILTALALNLRNVIKRRMMWQWPFAVILIIQYLIVLGYPLWLSRKSHTLTKERKKNKKQNTEETVEKFTQILNDKNKSKYFSKYLQLDYSIENLLFYQAVSSFEKINPNKKRKKKKFCEQIIKTFVHFNARLEVNLSHSTRTSTIELAEKDPTNPSCFKEAKNKIFFLMFSGSYPNFLFSKQYYEMMIDIDQLNIDIGGERDIQLNPLKGDEDHENENEMKSQSKKDINKESEPETKNENGIKKDDENSDDHNQNQNQSNPDSENSDQNKTQSEISNSDSDSD</sequence>
<evidence type="ECO:0000313" key="4">
    <source>
        <dbReference type="EMBL" id="KAJ6251719.1"/>
    </source>
</evidence>
<keyword evidence="2" id="KW-0812">Transmembrane</keyword>
<dbReference type="SMART" id="SM00315">
    <property type="entry name" value="RGS"/>
    <property type="match status" value="1"/>
</dbReference>
<keyword evidence="2" id="KW-0472">Membrane</keyword>
<feature type="region of interest" description="Disordered" evidence="1">
    <location>
        <begin position="469"/>
        <end position="548"/>
    </location>
</feature>
<dbReference type="Gene3D" id="1.10.167.10">
    <property type="entry name" value="Regulator of G-protein Signalling 4, domain 2"/>
    <property type="match status" value="1"/>
</dbReference>
<organism evidence="4 5">
    <name type="scientific">Anaeramoeba flamelloides</name>
    <dbReference type="NCBI Taxonomy" id="1746091"/>
    <lineage>
        <taxon>Eukaryota</taxon>
        <taxon>Metamonada</taxon>
        <taxon>Anaeramoebidae</taxon>
        <taxon>Anaeramoeba</taxon>
    </lineage>
</organism>
<dbReference type="InterPro" id="IPR044926">
    <property type="entry name" value="RGS_subdomain_2"/>
</dbReference>
<name>A0ABQ8Z493_9EUKA</name>
<dbReference type="PANTHER" id="PTHR10845:SF192">
    <property type="entry name" value="DOUBLE HIT, ISOFORM B"/>
    <property type="match status" value="1"/>
</dbReference>
<reference evidence="4" key="1">
    <citation type="submission" date="2022-08" db="EMBL/GenBank/DDBJ databases">
        <title>Novel sulfate-reducing endosymbionts in the free-living metamonad Anaeramoeba.</title>
        <authorList>
            <person name="Jerlstrom-Hultqvist J."/>
            <person name="Cepicka I."/>
            <person name="Gallot-Lavallee L."/>
            <person name="Salas-Leiva D."/>
            <person name="Curtis B.A."/>
            <person name="Zahonova K."/>
            <person name="Pipaliya S."/>
            <person name="Dacks J."/>
            <person name="Roger A.J."/>
        </authorList>
    </citation>
    <scope>NUCLEOTIDE SEQUENCE</scope>
    <source>
        <strain evidence="4">Schooner1</strain>
    </source>
</reference>
<feature type="transmembrane region" description="Helical" evidence="2">
    <location>
        <begin position="6"/>
        <end position="27"/>
    </location>
</feature>
<evidence type="ECO:0000259" key="3">
    <source>
        <dbReference type="PROSITE" id="PS50132"/>
    </source>
</evidence>
<accession>A0ABQ8Z493</accession>
<dbReference type="CDD" id="cd07440">
    <property type="entry name" value="RGS"/>
    <property type="match status" value="1"/>
</dbReference>
<keyword evidence="2" id="KW-1133">Transmembrane helix</keyword>
<evidence type="ECO:0000256" key="1">
    <source>
        <dbReference type="SAM" id="MobiDB-lite"/>
    </source>
</evidence>
<dbReference type="EMBL" id="JAOAOG010000054">
    <property type="protein sequence ID" value="KAJ6251719.1"/>
    <property type="molecule type" value="Genomic_DNA"/>
</dbReference>
<keyword evidence="5" id="KW-1185">Reference proteome</keyword>
<dbReference type="PANTHER" id="PTHR10845">
    <property type="entry name" value="REGULATOR OF G PROTEIN SIGNALING"/>
    <property type="match status" value="1"/>
</dbReference>
<evidence type="ECO:0000313" key="5">
    <source>
        <dbReference type="Proteomes" id="UP001150062"/>
    </source>
</evidence>
<dbReference type="InterPro" id="IPR036305">
    <property type="entry name" value="RGS_sf"/>
</dbReference>
<feature type="compositionally biased region" description="Low complexity" evidence="1">
    <location>
        <begin position="519"/>
        <end position="534"/>
    </location>
</feature>
<feature type="transmembrane region" description="Helical" evidence="2">
    <location>
        <begin position="39"/>
        <end position="59"/>
    </location>
</feature>
<feature type="transmembrane region" description="Helical" evidence="2">
    <location>
        <begin position="259"/>
        <end position="279"/>
    </location>
</feature>
<feature type="transmembrane region" description="Helical" evidence="2">
    <location>
        <begin position="224"/>
        <end position="247"/>
    </location>
</feature>
<feature type="transmembrane region" description="Helical" evidence="2">
    <location>
        <begin position="285"/>
        <end position="306"/>
    </location>
</feature>
<protein>
    <submittedName>
        <fullName evidence="4">Regulator of g protein signaling</fullName>
    </submittedName>
</protein>
<gene>
    <name evidence="4" type="ORF">M0813_01489</name>
</gene>
<feature type="compositionally biased region" description="Polar residues" evidence="1">
    <location>
        <begin position="535"/>
        <end position="548"/>
    </location>
</feature>
<dbReference type="Pfam" id="PF00615">
    <property type="entry name" value="RGS"/>
    <property type="match status" value="1"/>
</dbReference>
<dbReference type="InterPro" id="IPR016137">
    <property type="entry name" value="RGS"/>
</dbReference>
<dbReference type="SUPFAM" id="SSF48097">
    <property type="entry name" value="Regulator of G-protein signaling, RGS"/>
    <property type="match status" value="1"/>
</dbReference>